<accession>A0A6G3THK8</accession>
<reference evidence="2 3" key="1">
    <citation type="submission" date="2020-01" db="EMBL/GenBank/DDBJ databases">
        <title>Insect and environment-associated Actinomycetes.</title>
        <authorList>
            <person name="Currrie C."/>
            <person name="Chevrette M."/>
            <person name="Carlson C."/>
            <person name="Stubbendieck R."/>
            <person name="Wendt-Pienkowski E."/>
        </authorList>
    </citation>
    <scope>NUCLEOTIDE SEQUENCE [LARGE SCALE GENOMIC DNA]</scope>
    <source>
        <strain evidence="2 3">SID7739</strain>
    </source>
</reference>
<protein>
    <recommendedName>
        <fullName evidence="4">Secreted protein</fullName>
    </recommendedName>
</protein>
<dbReference type="PROSITE" id="PS51257">
    <property type="entry name" value="PROKAR_LIPOPROTEIN"/>
    <property type="match status" value="1"/>
</dbReference>
<gene>
    <name evidence="2" type="ORF">G3I66_21830</name>
</gene>
<evidence type="ECO:0000313" key="2">
    <source>
        <dbReference type="EMBL" id="NEC35788.1"/>
    </source>
</evidence>
<dbReference type="Proteomes" id="UP000475666">
    <property type="component" value="Unassembled WGS sequence"/>
</dbReference>
<proteinExistence type="predicted"/>
<dbReference type="RefSeq" id="WP_164276844.1">
    <property type="nucleotide sequence ID" value="NZ_JAAGMQ010000641.1"/>
</dbReference>
<dbReference type="EMBL" id="JAAGMQ010000641">
    <property type="protein sequence ID" value="NEC35788.1"/>
    <property type="molecule type" value="Genomic_DNA"/>
</dbReference>
<sequence>MTRKRTGGRWLFAVLAASAVLVSGCSGSVDPKKLPGVYRNDEGGQIELSADGTFSARRVTTNESAGPVDFSGSWDYQDPDTSSDFVYLGVENGGLGKTGGIQLYVDDQDTLYFQSDPDGPVTQKLNKTS</sequence>
<evidence type="ECO:0000256" key="1">
    <source>
        <dbReference type="SAM" id="SignalP"/>
    </source>
</evidence>
<comment type="caution">
    <text evidence="2">The sequence shown here is derived from an EMBL/GenBank/DDBJ whole genome shotgun (WGS) entry which is preliminary data.</text>
</comment>
<feature type="chain" id="PRO_5026199475" description="Secreted protein" evidence="1">
    <location>
        <begin position="29"/>
        <end position="129"/>
    </location>
</feature>
<dbReference type="AlphaFoldDB" id="A0A6G3THK8"/>
<name>A0A6G3THK8_9ACTN</name>
<organism evidence="2 3">
    <name type="scientific">Streptomyces rubrogriseus</name>
    <dbReference type="NCBI Taxonomy" id="194673"/>
    <lineage>
        <taxon>Bacteria</taxon>
        <taxon>Bacillati</taxon>
        <taxon>Actinomycetota</taxon>
        <taxon>Actinomycetes</taxon>
        <taxon>Kitasatosporales</taxon>
        <taxon>Streptomycetaceae</taxon>
        <taxon>Streptomyces</taxon>
        <taxon>Streptomyces violaceoruber group</taxon>
    </lineage>
</organism>
<keyword evidence="1" id="KW-0732">Signal</keyword>
<evidence type="ECO:0008006" key="4">
    <source>
        <dbReference type="Google" id="ProtNLM"/>
    </source>
</evidence>
<evidence type="ECO:0000313" key="3">
    <source>
        <dbReference type="Proteomes" id="UP000475666"/>
    </source>
</evidence>
<feature type="signal peptide" evidence="1">
    <location>
        <begin position="1"/>
        <end position="28"/>
    </location>
</feature>